<dbReference type="EMBL" id="JARACI010000416">
    <property type="protein sequence ID" value="MDD9205314.1"/>
    <property type="molecule type" value="Genomic_DNA"/>
</dbReference>
<dbReference type="Gene3D" id="3.90.1300.10">
    <property type="entry name" value="Amidase signature (AS) domain"/>
    <property type="match status" value="1"/>
</dbReference>
<proteinExistence type="predicted"/>
<feature type="domain" description="Amidase" evidence="1">
    <location>
        <begin position="1"/>
        <end position="354"/>
    </location>
</feature>
<dbReference type="Proteomes" id="UP001165561">
    <property type="component" value="Unassembled WGS sequence"/>
</dbReference>
<evidence type="ECO:0000313" key="2">
    <source>
        <dbReference type="EMBL" id="MDD9205314.1"/>
    </source>
</evidence>
<evidence type="ECO:0000313" key="3">
    <source>
        <dbReference type="Proteomes" id="UP001165561"/>
    </source>
</evidence>
<protein>
    <submittedName>
        <fullName evidence="2">Amidase family protein</fullName>
    </submittedName>
</protein>
<dbReference type="SUPFAM" id="SSF75304">
    <property type="entry name" value="Amidase signature (AS) enzymes"/>
    <property type="match status" value="1"/>
</dbReference>
<dbReference type="PANTHER" id="PTHR42678">
    <property type="entry name" value="AMIDASE"/>
    <property type="match status" value="1"/>
</dbReference>
<sequence>QARALDAAYQDGEVGELHCIPVVLKDNIDTADMPTTGGSKALAGDVPPEDAVITRELREAGALILGKGNMDEWAHGGMAGYSSVNGQTLNPYDLERSTGGSSGGPAAAVAANFAVLSVGTDTLGSIRSPANAESLAAVKPTLGLVSGTGVIPFALTFDVAGPMTRTITDSAEMLNVIAGVDPADERTLAAAGNIPEDYTDFLDEHALAGVRVGVLRTYVRDDDTAAIDQALEDMADLGAEIVDGIEAPDSLRSLSGEYYTFISETEFKNLLGEYLQERRPDAPVQSHADVLAASEQEGFGMAPVVLNRLRSEATRGSMTDEDYLQAVVEGPAAMRAEIDALLEENDVDVLVHSTGSGSA</sequence>
<feature type="non-terminal residue" evidence="2">
    <location>
        <position position="1"/>
    </location>
</feature>
<name>A0ABT5TVM0_9MICO</name>
<evidence type="ECO:0000259" key="1">
    <source>
        <dbReference type="Pfam" id="PF01425"/>
    </source>
</evidence>
<keyword evidence="3" id="KW-1185">Reference proteome</keyword>
<organism evidence="2 3">
    <name type="scientific">Georgenia halotolerans</name>
    <dbReference type="NCBI Taxonomy" id="3028317"/>
    <lineage>
        <taxon>Bacteria</taxon>
        <taxon>Bacillati</taxon>
        <taxon>Actinomycetota</taxon>
        <taxon>Actinomycetes</taxon>
        <taxon>Micrococcales</taxon>
        <taxon>Bogoriellaceae</taxon>
        <taxon>Georgenia</taxon>
    </lineage>
</organism>
<dbReference type="InterPro" id="IPR036928">
    <property type="entry name" value="AS_sf"/>
</dbReference>
<dbReference type="Pfam" id="PF01425">
    <property type="entry name" value="Amidase"/>
    <property type="match status" value="1"/>
</dbReference>
<accession>A0ABT5TVM0</accession>
<dbReference type="InterPro" id="IPR023631">
    <property type="entry name" value="Amidase_dom"/>
</dbReference>
<comment type="caution">
    <text evidence="2">The sequence shown here is derived from an EMBL/GenBank/DDBJ whole genome shotgun (WGS) entry which is preliminary data.</text>
</comment>
<dbReference type="PANTHER" id="PTHR42678:SF34">
    <property type="entry name" value="OS04G0183300 PROTEIN"/>
    <property type="match status" value="1"/>
</dbReference>
<feature type="non-terminal residue" evidence="2">
    <location>
        <position position="359"/>
    </location>
</feature>
<reference evidence="2" key="1">
    <citation type="submission" date="2023-02" db="EMBL/GenBank/DDBJ databases">
        <title>Georgenia sp.10Sc9-8, isolated from a soil sample collected from the Taklamakan desert.</title>
        <authorList>
            <person name="Liu S."/>
        </authorList>
    </citation>
    <scope>NUCLEOTIDE SEQUENCE</scope>
    <source>
        <strain evidence="2">10Sc9-8</strain>
    </source>
</reference>
<gene>
    <name evidence="2" type="ORF">PU560_02390</name>
</gene>